<protein>
    <submittedName>
        <fullName evidence="1">Uncharacterized protein</fullName>
    </submittedName>
</protein>
<organism evidence="1">
    <name type="scientific">Aegilops tauschii</name>
    <name type="common">Tausch's goatgrass</name>
    <name type="synonym">Aegilops squarrosa</name>
    <dbReference type="NCBI Taxonomy" id="37682"/>
    <lineage>
        <taxon>Eukaryota</taxon>
        <taxon>Viridiplantae</taxon>
        <taxon>Streptophyta</taxon>
        <taxon>Embryophyta</taxon>
        <taxon>Tracheophyta</taxon>
        <taxon>Spermatophyta</taxon>
        <taxon>Magnoliopsida</taxon>
        <taxon>Liliopsida</taxon>
        <taxon>Poales</taxon>
        <taxon>Poaceae</taxon>
        <taxon>BOP clade</taxon>
        <taxon>Pooideae</taxon>
        <taxon>Triticodae</taxon>
        <taxon>Triticeae</taxon>
        <taxon>Triticinae</taxon>
        <taxon>Aegilops</taxon>
    </lineage>
</organism>
<dbReference type="EnsemblPlants" id="EMT05745">
    <property type="protein sequence ID" value="EMT05745"/>
    <property type="gene ID" value="F775_03914"/>
</dbReference>
<proteinExistence type="predicted"/>
<name>M8AVS8_AEGTA</name>
<reference evidence="1" key="1">
    <citation type="submission" date="2015-06" db="UniProtKB">
        <authorList>
            <consortium name="EnsemblPlants"/>
        </authorList>
    </citation>
    <scope>IDENTIFICATION</scope>
</reference>
<sequence length="436" mass="48829">MDLTPILSLSLSCNIPTSKILHVALKTIATTTGLPQLRPPSNTDESDVTPPMQCLSQSRCWRPPLHVKKVGRLEHAREMELMGHRQRRPCPHSRLAFDATMALAPPDPVMVTCPTPTLEELDARALCVCGKLNPTGYSWAMSGSKVNRQSLDCLVRNQGDHGFSGGHYNTLVERRHFSKLPRLYAPLKAFFQTALECTCVANAFLTAMDFKRRIREALLFQAQPGQQLSDQDLYIKYIRIFLTAFGYEEVPYKYLEYKRRECIVHITQTEGVGYDTSPMAGTTSKSFRQRVDPPVTLKMGKVFCIKNGTHHKRLELIVRLIAGGFALIGDIPAGRTMDLVNGHEIYDVHHSVDPNHCVVLMGSGVEDYPSIPNARNQSSRTSWPAGRGARIYLRARGTWDDHAHPQSSLVGRGGDFNIWADQVSDVWGFYLSNNNP</sequence>
<dbReference type="AlphaFoldDB" id="M8AVS8"/>
<evidence type="ECO:0000313" key="1">
    <source>
        <dbReference type="EnsemblPlants" id="EMT05745"/>
    </source>
</evidence>
<accession>M8AVS8</accession>